<name>A0A5R8ZL69_9ACTN</name>
<gene>
    <name evidence="1" type="ORF">FED44_03400</name>
</gene>
<proteinExistence type="predicted"/>
<dbReference type="Proteomes" id="UP000309033">
    <property type="component" value="Unassembled WGS sequence"/>
</dbReference>
<accession>A0A5R8ZL69</accession>
<evidence type="ECO:0000313" key="1">
    <source>
        <dbReference type="EMBL" id="TLP66519.1"/>
    </source>
</evidence>
<dbReference type="AlphaFoldDB" id="A0A5R8ZL69"/>
<evidence type="ECO:0000313" key="2">
    <source>
        <dbReference type="Proteomes" id="UP000309033"/>
    </source>
</evidence>
<protein>
    <submittedName>
        <fullName evidence="1">Uncharacterized protein</fullName>
    </submittedName>
</protein>
<sequence>MNEATITIPADVLDAGFITNNSEIGRGMLWHLPRTTETTEKRTACGESITWRISGHRFGHKMSRKLLCQKCLDLFEAAGRAYPATCTCGHC</sequence>
<reference evidence="1" key="1">
    <citation type="submission" date="2019-05" db="EMBL/GenBank/DDBJ databases">
        <title>Isolation, diversity and antifungal activity of Actinobacteria from wheat.</title>
        <authorList>
            <person name="Yu B."/>
        </authorList>
    </citation>
    <scope>NUCLEOTIDE SEQUENCE [LARGE SCALE GENOMIC DNA]</scope>
    <source>
        <strain evidence="1">NEAU-HEGS1-5</strain>
    </source>
</reference>
<keyword evidence="2" id="KW-1185">Reference proteome</keyword>
<comment type="caution">
    <text evidence="1">The sequence shown here is derived from an EMBL/GenBank/DDBJ whole genome shotgun (WGS) entry which is preliminary data.</text>
</comment>
<dbReference type="EMBL" id="VANP01000001">
    <property type="protein sequence ID" value="TLP66519.1"/>
    <property type="molecule type" value="Genomic_DNA"/>
</dbReference>
<organism evidence="1 2">
    <name type="scientific">Microbispora triticiradicis</name>
    <dbReference type="NCBI Taxonomy" id="2200763"/>
    <lineage>
        <taxon>Bacteria</taxon>
        <taxon>Bacillati</taxon>
        <taxon>Actinomycetota</taxon>
        <taxon>Actinomycetes</taxon>
        <taxon>Streptosporangiales</taxon>
        <taxon>Streptosporangiaceae</taxon>
        <taxon>Microbispora</taxon>
    </lineage>
</organism>